<dbReference type="SMART" id="SM00718">
    <property type="entry name" value="DM4_12"/>
    <property type="match status" value="1"/>
</dbReference>
<keyword evidence="2" id="KW-1185">Reference proteome</keyword>
<reference evidence="1 2" key="1">
    <citation type="journal article" date="2014" name="Curr. Biol.">
        <title>The genome of the clonal raider ant Cerapachys biroi.</title>
        <authorList>
            <person name="Oxley P.R."/>
            <person name="Ji L."/>
            <person name="Fetter-Pruneda I."/>
            <person name="McKenzie S.K."/>
            <person name="Li C."/>
            <person name="Hu H."/>
            <person name="Zhang G."/>
            <person name="Kronauer D.J."/>
        </authorList>
    </citation>
    <scope>NUCLEOTIDE SEQUENCE [LARGE SCALE GENOMIC DNA]</scope>
</reference>
<name>A0A026X0N3_OOCBI</name>
<dbReference type="EMBL" id="KK107039">
    <property type="protein sequence ID" value="EZA61847.1"/>
    <property type="molecule type" value="Genomic_DNA"/>
</dbReference>
<organism evidence="1 2">
    <name type="scientific">Ooceraea biroi</name>
    <name type="common">Clonal raider ant</name>
    <name type="synonym">Cerapachys biroi</name>
    <dbReference type="NCBI Taxonomy" id="2015173"/>
    <lineage>
        <taxon>Eukaryota</taxon>
        <taxon>Metazoa</taxon>
        <taxon>Ecdysozoa</taxon>
        <taxon>Arthropoda</taxon>
        <taxon>Hexapoda</taxon>
        <taxon>Insecta</taxon>
        <taxon>Pterygota</taxon>
        <taxon>Neoptera</taxon>
        <taxon>Endopterygota</taxon>
        <taxon>Hymenoptera</taxon>
        <taxon>Apocrita</taxon>
        <taxon>Aculeata</taxon>
        <taxon>Formicoidea</taxon>
        <taxon>Formicidae</taxon>
        <taxon>Dorylinae</taxon>
        <taxon>Ooceraea</taxon>
    </lineage>
</organism>
<protein>
    <submittedName>
        <fullName evidence="1">Uncharacterized protein</fullName>
    </submittedName>
</protein>
<dbReference type="AlphaFoldDB" id="A0A026X0N3"/>
<evidence type="ECO:0000313" key="2">
    <source>
        <dbReference type="Proteomes" id="UP000053097"/>
    </source>
</evidence>
<accession>A0A026X0N3</accession>
<dbReference type="PANTHER" id="PTHR21398">
    <property type="entry name" value="AGAP007094-PA"/>
    <property type="match status" value="1"/>
</dbReference>
<sequence length="187" mass="21225">MGIFVALSVPLEHPLNSVSLSYFFEANYGLPPNITYFEPWLVRKRRRRNIDRTAIYRVLEGKFERQVRKQIVRFASTSGYPGRECLLRAICETSEYPIRHNGMIGDIVHVIFTKSVKLREKSTLSLLVNFCCSSITSRNRVFSPSTSRCEGLPQDVAEAELAGRDGSCSEYRLQCPLGLFDLIGVLV</sequence>
<proteinExistence type="predicted"/>
<gene>
    <name evidence="1" type="ORF">X777_04658</name>
</gene>
<evidence type="ECO:0000313" key="1">
    <source>
        <dbReference type="EMBL" id="EZA61847.1"/>
    </source>
</evidence>
<dbReference type="OrthoDB" id="6340174at2759"/>
<dbReference type="PANTHER" id="PTHR21398:SF22">
    <property type="entry name" value="IP12060P-RELATED"/>
    <property type="match status" value="1"/>
</dbReference>
<dbReference type="Pfam" id="PF07841">
    <property type="entry name" value="DM4_12"/>
    <property type="match status" value="1"/>
</dbReference>
<dbReference type="InterPro" id="IPR006631">
    <property type="entry name" value="DM4_12"/>
</dbReference>
<dbReference type="Proteomes" id="UP000053097">
    <property type="component" value="Unassembled WGS sequence"/>
</dbReference>